<dbReference type="GO" id="GO:0016853">
    <property type="term" value="F:isomerase activity"/>
    <property type="evidence" value="ECO:0007669"/>
    <property type="project" value="UniProtKB-KW"/>
</dbReference>
<dbReference type="CDD" id="cd00165">
    <property type="entry name" value="S4"/>
    <property type="match status" value="1"/>
</dbReference>
<dbReference type="InterPro" id="IPR006145">
    <property type="entry name" value="PsdUridine_synth_RsuA/RluA"/>
</dbReference>
<dbReference type="Pfam" id="PF00849">
    <property type="entry name" value="PseudoU_synth_2"/>
    <property type="match status" value="1"/>
</dbReference>
<keyword evidence="3" id="KW-0694">RNA-binding</keyword>
<feature type="compositionally biased region" description="Basic and acidic residues" evidence="5">
    <location>
        <begin position="71"/>
        <end position="82"/>
    </location>
</feature>
<dbReference type="InterPro" id="IPR036986">
    <property type="entry name" value="S4_RNA-bd_sf"/>
</dbReference>
<dbReference type="InterPro" id="IPR020103">
    <property type="entry name" value="PsdUridine_synth_cat_dom_sf"/>
</dbReference>
<dbReference type="Gene3D" id="3.30.70.1560">
    <property type="entry name" value="Alpha-L RNA-binding motif"/>
    <property type="match status" value="1"/>
</dbReference>
<dbReference type="InterPro" id="IPR042092">
    <property type="entry name" value="PsdUridine_s_RsuA/RluB/E/F_cat"/>
</dbReference>
<evidence type="ECO:0000313" key="8">
    <source>
        <dbReference type="Proteomes" id="UP001595906"/>
    </source>
</evidence>
<evidence type="ECO:0000256" key="3">
    <source>
        <dbReference type="PROSITE-ProRule" id="PRU00182"/>
    </source>
</evidence>
<comment type="similarity">
    <text evidence="1 4">Belongs to the pseudouridine synthase RsuA family.</text>
</comment>
<gene>
    <name evidence="7" type="ORF">ACFOW1_11585</name>
</gene>
<evidence type="ECO:0000256" key="2">
    <source>
        <dbReference type="ARBA" id="ARBA00023235"/>
    </source>
</evidence>
<dbReference type="PANTHER" id="PTHR47683:SF2">
    <property type="entry name" value="RNA-BINDING S4 DOMAIN-CONTAINING PROTEIN"/>
    <property type="match status" value="1"/>
</dbReference>
<keyword evidence="2 4" id="KW-0413">Isomerase</keyword>
<dbReference type="InterPro" id="IPR018496">
    <property type="entry name" value="PsdUridine_synth_RsuA/RluB_CS"/>
</dbReference>
<feature type="compositionally biased region" description="Basic and acidic residues" evidence="5">
    <location>
        <begin position="16"/>
        <end position="59"/>
    </location>
</feature>
<evidence type="ECO:0000256" key="4">
    <source>
        <dbReference type="RuleBase" id="RU003887"/>
    </source>
</evidence>
<dbReference type="SMART" id="SM00363">
    <property type="entry name" value="S4"/>
    <property type="match status" value="1"/>
</dbReference>
<dbReference type="EC" id="5.4.99.-" evidence="4"/>
<feature type="region of interest" description="Disordered" evidence="5">
    <location>
        <begin position="1"/>
        <end position="82"/>
    </location>
</feature>
<dbReference type="InterPro" id="IPR000748">
    <property type="entry name" value="PsdUridine_synth_RsuA/RluB/E/F"/>
</dbReference>
<feature type="domain" description="RNA-binding S4" evidence="6">
    <location>
        <begin position="117"/>
        <end position="177"/>
    </location>
</feature>
<dbReference type="Gene3D" id="3.30.70.580">
    <property type="entry name" value="Pseudouridine synthase I, catalytic domain, N-terminal subdomain"/>
    <property type="match status" value="1"/>
</dbReference>
<dbReference type="NCBIfam" id="TIGR00093">
    <property type="entry name" value="pseudouridine synthase"/>
    <property type="match status" value="1"/>
</dbReference>
<organism evidence="7 8">
    <name type="scientific">Parasediminibacterium paludis</name>
    <dbReference type="NCBI Taxonomy" id="908966"/>
    <lineage>
        <taxon>Bacteria</taxon>
        <taxon>Pseudomonadati</taxon>
        <taxon>Bacteroidota</taxon>
        <taxon>Chitinophagia</taxon>
        <taxon>Chitinophagales</taxon>
        <taxon>Chitinophagaceae</taxon>
        <taxon>Parasediminibacterium</taxon>
    </lineage>
</organism>
<evidence type="ECO:0000259" key="6">
    <source>
        <dbReference type="SMART" id="SM00363"/>
    </source>
</evidence>
<dbReference type="InterPro" id="IPR050343">
    <property type="entry name" value="RsuA_PseudoU_synthase"/>
</dbReference>
<dbReference type="Gene3D" id="3.10.290.10">
    <property type="entry name" value="RNA-binding S4 domain"/>
    <property type="match status" value="1"/>
</dbReference>
<evidence type="ECO:0000256" key="1">
    <source>
        <dbReference type="ARBA" id="ARBA00008348"/>
    </source>
</evidence>
<accession>A0ABV8PZG7</accession>
<name>A0ABV8PZG7_9BACT</name>
<dbReference type="EMBL" id="JBHSDC010000022">
    <property type="protein sequence ID" value="MFC4232538.1"/>
    <property type="molecule type" value="Genomic_DNA"/>
</dbReference>
<evidence type="ECO:0000256" key="5">
    <source>
        <dbReference type="SAM" id="MobiDB-lite"/>
    </source>
</evidence>
<comment type="caution">
    <text evidence="7">The sequence shown here is derived from an EMBL/GenBank/DDBJ whole genome shotgun (WGS) entry which is preliminary data.</text>
</comment>
<dbReference type="Pfam" id="PF01479">
    <property type="entry name" value="S4"/>
    <property type="match status" value="1"/>
</dbReference>
<dbReference type="SUPFAM" id="SSF55174">
    <property type="entry name" value="Alpha-L RNA-binding motif"/>
    <property type="match status" value="1"/>
</dbReference>
<reference evidence="8" key="1">
    <citation type="journal article" date="2019" name="Int. J. Syst. Evol. Microbiol.">
        <title>The Global Catalogue of Microorganisms (GCM) 10K type strain sequencing project: providing services to taxonomists for standard genome sequencing and annotation.</title>
        <authorList>
            <consortium name="The Broad Institute Genomics Platform"/>
            <consortium name="The Broad Institute Genome Sequencing Center for Infectious Disease"/>
            <person name="Wu L."/>
            <person name="Ma J."/>
        </authorList>
    </citation>
    <scope>NUCLEOTIDE SEQUENCE [LARGE SCALE GENOMIC DNA]</scope>
    <source>
        <strain evidence="8">CECT 8010</strain>
    </source>
</reference>
<sequence>MAKHAFDKFMNNEPTGAKKKEMVRVEKRKAKAEAKAIGDQKRREKWEKQHGIVSEEKPAPKTPFKKAAPKPRVEKSETERKFSKNYVRSNSDKYFKPETTPKPKKVGEATETVAEDMPLNKFIAHAGVCGRREAAELVKQRLVTVNGDIVYEPGYKVSEKDEVKVKGKQIFPKKNLVYILLNKPKDYLTTASDPDGRKTVLDLLKGATPERIYPVGRLDRNTTGVLLLTNDGELAQKLTHPSFQIKKVYSVKLDKPLTKRDFESILSGINLEDGEAHADSLAYSDTGDKSNVGIEIHNGRNRIVRRIFEHLGYEVKALDRVMFANLTKKNVERGKWRFLNDKEVRLLKYLNQSFAKKAPKAEPKVTTD</sequence>
<proteinExistence type="inferred from homology"/>
<dbReference type="SUPFAM" id="SSF55120">
    <property type="entry name" value="Pseudouridine synthase"/>
    <property type="match status" value="1"/>
</dbReference>
<keyword evidence="8" id="KW-1185">Reference proteome</keyword>
<dbReference type="RefSeq" id="WP_379014434.1">
    <property type="nucleotide sequence ID" value="NZ_JBHSDC010000022.1"/>
</dbReference>
<dbReference type="PROSITE" id="PS50889">
    <property type="entry name" value="S4"/>
    <property type="match status" value="1"/>
</dbReference>
<dbReference type="InterPro" id="IPR002942">
    <property type="entry name" value="S4_RNA-bd"/>
</dbReference>
<dbReference type="PROSITE" id="PS01149">
    <property type="entry name" value="PSI_RSU"/>
    <property type="match status" value="1"/>
</dbReference>
<evidence type="ECO:0000313" key="7">
    <source>
        <dbReference type="EMBL" id="MFC4232538.1"/>
    </source>
</evidence>
<protein>
    <recommendedName>
        <fullName evidence="4">Pseudouridine synthase</fullName>
        <ecNumber evidence="4">5.4.99.-</ecNumber>
    </recommendedName>
</protein>
<dbReference type="InterPro" id="IPR020094">
    <property type="entry name" value="TruA/RsuA/RluB/E/F_N"/>
</dbReference>
<dbReference type="PANTHER" id="PTHR47683">
    <property type="entry name" value="PSEUDOURIDINE SYNTHASE FAMILY PROTEIN-RELATED"/>
    <property type="match status" value="1"/>
</dbReference>
<dbReference type="CDD" id="cd02870">
    <property type="entry name" value="PseudoU_synth_RsuA_like"/>
    <property type="match status" value="1"/>
</dbReference>
<dbReference type="Proteomes" id="UP001595906">
    <property type="component" value="Unassembled WGS sequence"/>
</dbReference>